<gene>
    <name evidence="2" type="ORF">DH2020_007243</name>
</gene>
<proteinExistence type="predicted"/>
<evidence type="ECO:0000259" key="1">
    <source>
        <dbReference type="Pfam" id="PF03478"/>
    </source>
</evidence>
<dbReference type="SUPFAM" id="SSF69304">
    <property type="entry name" value="Tricorn protease N-terminal domain"/>
    <property type="match status" value="1"/>
</dbReference>
<dbReference type="EMBL" id="JABTTQ020003506">
    <property type="protein sequence ID" value="KAK6114974.1"/>
    <property type="molecule type" value="Genomic_DNA"/>
</dbReference>
<dbReference type="Proteomes" id="UP001318860">
    <property type="component" value="Unassembled WGS sequence"/>
</dbReference>
<dbReference type="InterPro" id="IPR005174">
    <property type="entry name" value="KIB1-4_b-propeller"/>
</dbReference>
<feature type="domain" description="KIB1-4 beta-propeller" evidence="1">
    <location>
        <begin position="26"/>
        <end position="284"/>
    </location>
</feature>
<dbReference type="PANTHER" id="PTHR40891">
    <property type="entry name" value="DUF295 DOMAIN-CONTAINING PROTEIN"/>
    <property type="match status" value="1"/>
</dbReference>
<protein>
    <recommendedName>
        <fullName evidence="1">KIB1-4 beta-propeller domain-containing protein</fullName>
    </recommendedName>
</protein>
<evidence type="ECO:0000313" key="2">
    <source>
        <dbReference type="EMBL" id="KAK6114974.1"/>
    </source>
</evidence>
<organism evidence="2 3">
    <name type="scientific">Rehmannia glutinosa</name>
    <name type="common">Chinese foxglove</name>
    <dbReference type="NCBI Taxonomy" id="99300"/>
    <lineage>
        <taxon>Eukaryota</taxon>
        <taxon>Viridiplantae</taxon>
        <taxon>Streptophyta</taxon>
        <taxon>Embryophyta</taxon>
        <taxon>Tracheophyta</taxon>
        <taxon>Spermatophyta</taxon>
        <taxon>Magnoliopsida</taxon>
        <taxon>eudicotyledons</taxon>
        <taxon>Gunneridae</taxon>
        <taxon>Pentapetalae</taxon>
        <taxon>asterids</taxon>
        <taxon>lamiids</taxon>
        <taxon>Lamiales</taxon>
        <taxon>Orobanchaceae</taxon>
        <taxon>Rehmannieae</taxon>
        <taxon>Rehmannia</taxon>
    </lineage>
</organism>
<accession>A0ABR0TY06</accession>
<evidence type="ECO:0000313" key="3">
    <source>
        <dbReference type="Proteomes" id="UP001318860"/>
    </source>
</evidence>
<sequence>MKGENREKQPPFLLIIHGELHEKQSFYNVLENRYHTTCIPILCNKRVLGSSYGWLVLVDRFTYDCCLWNPISSSIIELPILDRAHLYNRCVLSKPPTEPDCHILFNSSSTLEQSFCKIGDDEFGHHSLKQEKYDLKAIASFQNKIYGIIEDDECDYKVVTINLVGNSSLELKRMFVDDEGQPWIGPQPSPNWVTWKQSCLIESPCGGELLLVTKMYSGNYLNRFRVFRVDTDGNEIMELEDIGKQTIFISHWGTGFCCSSSGRIKSNSIYYTDEEISRDIYIYSLDDGHKTSFTPSPVVGRYVPLTYWVEHGVLDQLINNTFE</sequence>
<dbReference type="Pfam" id="PF03478">
    <property type="entry name" value="Beta-prop_KIB1-4"/>
    <property type="match status" value="1"/>
</dbReference>
<dbReference type="PANTHER" id="PTHR40891:SF1">
    <property type="entry name" value="DUF295 DOMAIN-CONTAINING PROTEIN"/>
    <property type="match status" value="1"/>
</dbReference>
<keyword evidence="3" id="KW-1185">Reference proteome</keyword>
<comment type="caution">
    <text evidence="2">The sequence shown here is derived from an EMBL/GenBank/DDBJ whole genome shotgun (WGS) entry which is preliminary data.</text>
</comment>
<name>A0ABR0TY06_REHGL</name>
<reference evidence="2 3" key="1">
    <citation type="journal article" date="2021" name="Comput. Struct. Biotechnol. J.">
        <title>De novo genome assembly of the potent medicinal plant Rehmannia glutinosa using nanopore technology.</title>
        <authorList>
            <person name="Ma L."/>
            <person name="Dong C."/>
            <person name="Song C."/>
            <person name="Wang X."/>
            <person name="Zheng X."/>
            <person name="Niu Y."/>
            <person name="Chen S."/>
            <person name="Feng W."/>
        </authorList>
    </citation>
    <scope>NUCLEOTIDE SEQUENCE [LARGE SCALE GENOMIC DNA]</scope>
    <source>
        <strain evidence="2">DH-2019</strain>
    </source>
</reference>